<evidence type="ECO:0000313" key="5">
    <source>
        <dbReference type="EMBL" id="NLD25159.1"/>
    </source>
</evidence>
<evidence type="ECO:0000313" key="6">
    <source>
        <dbReference type="Proteomes" id="UP000545876"/>
    </source>
</evidence>
<dbReference type="SMART" id="SM00883">
    <property type="entry name" value="Cpn10"/>
    <property type="match status" value="1"/>
</dbReference>
<dbReference type="GO" id="GO:0051087">
    <property type="term" value="F:protein-folding chaperone binding"/>
    <property type="evidence" value="ECO:0007669"/>
    <property type="project" value="TreeGrafter"/>
</dbReference>
<keyword evidence="3" id="KW-0963">Cytoplasm</keyword>
<evidence type="ECO:0000256" key="3">
    <source>
        <dbReference type="HAMAP-Rule" id="MF_00580"/>
    </source>
</evidence>
<proteinExistence type="inferred from homology"/>
<reference evidence="5 6" key="1">
    <citation type="journal article" date="2020" name="Biotechnol. Biofuels">
        <title>New insights from the biogas microbiome by comprehensive genome-resolved metagenomics of nearly 1600 species originating from multiple anaerobic digesters.</title>
        <authorList>
            <person name="Campanaro S."/>
            <person name="Treu L."/>
            <person name="Rodriguez-R L.M."/>
            <person name="Kovalovszki A."/>
            <person name="Ziels R.M."/>
            <person name="Maus I."/>
            <person name="Zhu X."/>
            <person name="Kougias P.G."/>
            <person name="Basile A."/>
            <person name="Luo G."/>
            <person name="Schluter A."/>
            <person name="Konstantinidis K.T."/>
            <person name="Angelidaki I."/>
        </authorList>
    </citation>
    <scope>NUCLEOTIDE SEQUENCE [LARGE SCALE GENOMIC DNA]</scope>
    <source>
        <strain evidence="5">AS06rmzACSIP_65</strain>
    </source>
</reference>
<dbReference type="CDD" id="cd00320">
    <property type="entry name" value="cpn10"/>
    <property type="match status" value="1"/>
</dbReference>
<dbReference type="InterPro" id="IPR020818">
    <property type="entry name" value="Chaperonin_GroES"/>
</dbReference>
<name>A0A847CZK4_9BACT</name>
<protein>
    <recommendedName>
        <fullName evidence="3">Co-chaperonin GroES</fullName>
    </recommendedName>
    <alternativeName>
        <fullName evidence="3">10 kDa chaperonin</fullName>
    </alternativeName>
    <alternativeName>
        <fullName evidence="3">Chaperonin-10</fullName>
        <shortName evidence="3">Cpn10</shortName>
    </alternativeName>
</protein>
<comment type="subunit">
    <text evidence="3">Heptamer of 7 subunits arranged in a ring. Interacts with the chaperonin GroEL.</text>
</comment>
<evidence type="ECO:0000256" key="1">
    <source>
        <dbReference type="ARBA" id="ARBA00006975"/>
    </source>
</evidence>
<keyword evidence="2 3" id="KW-0143">Chaperone</keyword>
<dbReference type="PANTHER" id="PTHR10772:SF63">
    <property type="entry name" value="20 KDA CHAPERONIN, CHLOROPLASTIC"/>
    <property type="match status" value="1"/>
</dbReference>
<sequence length="99" mass="10875">MSKDIKITPIGSRVLVSPDKVDEKTTGGLILPPTSTEDQKPETGIIVKLGEGKVKGKQMEFNVKVGDRVYFKKYSPDELEIDGERFLLLDAGDVLAVIK</sequence>
<dbReference type="InterPro" id="IPR037124">
    <property type="entry name" value="Chaperonin_GroES_sf"/>
</dbReference>
<evidence type="ECO:0000256" key="4">
    <source>
        <dbReference type="RuleBase" id="RU000535"/>
    </source>
</evidence>
<dbReference type="SUPFAM" id="SSF50129">
    <property type="entry name" value="GroES-like"/>
    <property type="match status" value="1"/>
</dbReference>
<dbReference type="PANTHER" id="PTHR10772">
    <property type="entry name" value="10 KDA HEAT SHOCK PROTEIN"/>
    <property type="match status" value="1"/>
</dbReference>
<dbReference type="AlphaFoldDB" id="A0A847CZK4"/>
<accession>A0A847CZK4</accession>
<comment type="similarity">
    <text evidence="1 3 4">Belongs to the GroES chaperonin family.</text>
</comment>
<gene>
    <name evidence="3" type="primary">groES</name>
    <name evidence="3" type="synonym">groS</name>
    <name evidence="5" type="ORF">GX656_00755</name>
</gene>
<dbReference type="Pfam" id="PF00166">
    <property type="entry name" value="Cpn10"/>
    <property type="match status" value="1"/>
</dbReference>
<comment type="caution">
    <text evidence="5">The sequence shown here is derived from an EMBL/GenBank/DDBJ whole genome shotgun (WGS) entry which is preliminary data.</text>
</comment>
<comment type="subcellular location">
    <subcellularLocation>
        <location evidence="3">Cytoplasm</location>
    </subcellularLocation>
</comment>
<dbReference type="GO" id="GO:0046872">
    <property type="term" value="F:metal ion binding"/>
    <property type="evidence" value="ECO:0007669"/>
    <property type="project" value="TreeGrafter"/>
</dbReference>
<dbReference type="Gene3D" id="2.30.33.40">
    <property type="entry name" value="GroES chaperonin"/>
    <property type="match status" value="1"/>
</dbReference>
<dbReference type="FunFam" id="2.30.33.40:FF:000001">
    <property type="entry name" value="10 kDa chaperonin"/>
    <property type="match status" value="1"/>
</dbReference>
<dbReference type="InterPro" id="IPR011032">
    <property type="entry name" value="GroES-like_sf"/>
</dbReference>
<dbReference type="GO" id="GO:0044183">
    <property type="term" value="F:protein folding chaperone"/>
    <property type="evidence" value="ECO:0007669"/>
    <property type="project" value="InterPro"/>
</dbReference>
<dbReference type="PRINTS" id="PR00297">
    <property type="entry name" value="CHAPERONIN10"/>
</dbReference>
<dbReference type="HAMAP" id="MF_00580">
    <property type="entry name" value="CH10"/>
    <property type="match status" value="1"/>
</dbReference>
<dbReference type="EMBL" id="JAAZBX010000002">
    <property type="protein sequence ID" value="NLD25159.1"/>
    <property type="molecule type" value="Genomic_DNA"/>
</dbReference>
<organism evidence="5 6">
    <name type="scientific">Candidatus Dojkabacteria bacterium</name>
    <dbReference type="NCBI Taxonomy" id="2099670"/>
    <lineage>
        <taxon>Bacteria</taxon>
        <taxon>Candidatus Dojkabacteria</taxon>
    </lineage>
</organism>
<dbReference type="GO" id="GO:0051082">
    <property type="term" value="F:unfolded protein binding"/>
    <property type="evidence" value="ECO:0007669"/>
    <property type="project" value="TreeGrafter"/>
</dbReference>
<comment type="function">
    <text evidence="3 4">Together with the chaperonin GroEL, plays an essential role in assisting protein folding. The GroEL-GroES system forms a nano-cage that allows encapsulation of the non-native substrate proteins and provides a physical environment optimized to promote and accelerate protein folding. GroES binds to the apical surface of the GroEL ring, thereby capping the opening of the GroEL channel.</text>
</comment>
<dbReference type="GO" id="GO:0005524">
    <property type="term" value="F:ATP binding"/>
    <property type="evidence" value="ECO:0007669"/>
    <property type="project" value="InterPro"/>
</dbReference>
<dbReference type="Proteomes" id="UP000545876">
    <property type="component" value="Unassembled WGS sequence"/>
</dbReference>
<evidence type="ECO:0000256" key="2">
    <source>
        <dbReference type="ARBA" id="ARBA00023186"/>
    </source>
</evidence>
<dbReference type="GO" id="GO:0005737">
    <property type="term" value="C:cytoplasm"/>
    <property type="evidence" value="ECO:0007669"/>
    <property type="project" value="UniProtKB-SubCell"/>
</dbReference>